<dbReference type="EC" id="2.1.1.-" evidence="5"/>
<dbReference type="GO" id="GO:0032259">
    <property type="term" value="P:methylation"/>
    <property type="evidence" value="ECO:0007669"/>
    <property type="project" value="UniProtKB-KW"/>
</dbReference>
<accession>A0A174DSK0</accession>
<protein>
    <submittedName>
        <fullName evidence="5">Methylphosphotriester-DNA--protein-cysteine S-methyltransferase</fullName>
        <ecNumber evidence="5">2.1.1.-</ecNumber>
    </submittedName>
</protein>
<dbReference type="GO" id="GO:0008168">
    <property type="term" value="F:methyltransferase activity"/>
    <property type="evidence" value="ECO:0007669"/>
    <property type="project" value="UniProtKB-KW"/>
</dbReference>
<organism evidence="5 6">
    <name type="scientific">Faecalicatena contorta</name>
    <dbReference type="NCBI Taxonomy" id="39482"/>
    <lineage>
        <taxon>Bacteria</taxon>
        <taxon>Bacillati</taxon>
        <taxon>Bacillota</taxon>
        <taxon>Clostridia</taxon>
        <taxon>Lachnospirales</taxon>
        <taxon>Lachnospiraceae</taxon>
        <taxon>Faecalicatena</taxon>
    </lineage>
</organism>
<feature type="domain" description="HTH araC/xylS-type" evidence="4">
    <location>
        <begin position="186"/>
        <end position="284"/>
    </location>
</feature>
<gene>
    <name evidence="5" type="primary">adaA_2</name>
    <name evidence="5" type="ORF">ERS852491_01762</name>
</gene>
<dbReference type="InterPro" id="IPR018060">
    <property type="entry name" value="HTH_AraC"/>
</dbReference>
<dbReference type="PROSITE" id="PS01124">
    <property type="entry name" value="HTH_ARAC_FAMILY_2"/>
    <property type="match status" value="1"/>
</dbReference>
<evidence type="ECO:0000256" key="3">
    <source>
        <dbReference type="ARBA" id="ARBA00023163"/>
    </source>
</evidence>
<evidence type="ECO:0000313" key="5">
    <source>
        <dbReference type="EMBL" id="CUO28207.1"/>
    </source>
</evidence>
<dbReference type="InterPro" id="IPR003313">
    <property type="entry name" value="AraC-bd"/>
</dbReference>
<keyword evidence="3" id="KW-0804">Transcription</keyword>
<name>A0A174DSK0_9FIRM</name>
<dbReference type="Pfam" id="PF12833">
    <property type="entry name" value="HTH_18"/>
    <property type="match status" value="1"/>
</dbReference>
<dbReference type="SUPFAM" id="SSF46689">
    <property type="entry name" value="Homeodomain-like"/>
    <property type="match status" value="2"/>
</dbReference>
<dbReference type="SUPFAM" id="SSF51215">
    <property type="entry name" value="Regulatory protein AraC"/>
    <property type="match status" value="1"/>
</dbReference>
<reference evidence="5 6" key="1">
    <citation type="submission" date="2015-09" db="EMBL/GenBank/DDBJ databases">
        <authorList>
            <consortium name="Pathogen Informatics"/>
        </authorList>
    </citation>
    <scope>NUCLEOTIDE SEQUENCE [LARGE SCALE GENOMIC DNA]</scope>
    <source>
        <strain evidence="5 6">2789STDY5834876</strain>
    </source>
</reference>
<evidence type="ECO:0000256" key="1">
    <source>
        <dbReference type="ARBA" id="ARBA00023015"/>
    </source>
</evidence>
<keyword evidence="5" id="KW-0808">Transferase</keyword>
<dbReference type="InterPro" id="IPR009057">
    <property type="entry name" value="Homeodomain-like_sf"/>
</dbReference>
<keyword evidence="5" id="KW-0489">Methyltransferase</keyword>
<dbReference type="CDD" id="cd02208">
    <property type="entry name" value="cupin_RmlC-like"/>
    <property type="match status" value="1"/>
</dbReference>
<dbReference type="GO" id="GO:0003700">
    <property type="term" value="F:DNA-binding transcription factor activity"/>
    <property type="evidence" value="ECO:0007669"/>
    <property type="project" value="InterPro"/>
</dbReference>
<evidence type="ECO:0000313" key="6">
    <source>
        <dbReference type="Proteomes" id="UP000095544"/>
    </source>
</evidence>
<dbReference type="Gene3D" id="2.60.120.10">
    <property type="entry name" value="Jelly Rolls"/>
    <property type="match status" value="1"/>
</dbReference>
<dbReference type="Gene3D" id="1.10.10.60">
    <property type="entry name" value="Homeodomain-like"/>
    <property type="match status" value="2"/>
</dbReference>
<dbReference type="STRING" id="39482.ERS852491_01762"/>
<sequence length="289" mass="34303">MFNPERISKGGGNMEFSHELIVPNEDLPFKVFVFEGREGNYFRDKHWHRSVEIFAVFEGELSFYINEEKYPLRPGEFMLVNSNEIHSVDSPEPNMTVVVQIPLKVFEKYYTGEQFIRFTHDSKSQDERVMILISSIYRAYTEKKCGYDLKVQGMFYELLYLLVTRYREMEVSREMVRKNRKLNRLSVITSYVKEHYTEEISLERLAEIFGYSPAYLSRMFQKYAGINYLTYLQSIRVEYAYQELANTERTISEIALDHGFPNSKALAKAFRKKYGMLPSEFRKKTKKCH</sequence>
<dbReference type="AlphaFoldDB" id="A0A174DSK0"/>
<evidence type="ECO:0000256" key="2">
    <source>
        <dbReference type="ARBA" id="ARBA00023125"/>
    </source>
</evidence>
<dbReference type="Pfam" id="PF02311">
    <property type="entry name" value="AraC_binding"/>
    <property type="match status" value="1"/>
</dbReference>
<dbReference type="InterPro" id="IPR037923">
    <property type="entry name" value="HTH-like"/>
</dbReference>
<proteinExistence type="predicted"/>
<dbReference type="PANTHER" id="PTHR43280:SF2">
    <property type="entry name" value="HTH-TYPE TRANSCRIPTIONAL REGULATOR EXSA"/>
    <property type="match status" value="1"/>
</dbReference>
<dbReference type="GO" id="GO:0043565">
    <property type="term" value="F:sequence-specific DNA binding"/>
    <property type="evidence" value="ECO:0007669"/>
    <property type="project" value="InterPro"/>
</dbReference>
<dbReference type="SMART" id="SM00342">
    <property type="entry name" value="HTH_ARAC"/>
    <property type="match status" value="1"/>
</dbReference>
<evidence type="ECO:0000259" key="4">
    <source>
        <dbReference type="PROSITE" id="PS01124"/>
    </source>
</evidence>
<keyword evidence="2" id="KW-0238">DNA-binding</keyword>
<dbReference type="EMBL" id="CYZU01000013">
    <property type="protein sequence ID" value="CUO28207.1"/>
    <property type="molecule type" value="Genomic_DNA"/>
</dbReference>
<dbReference type="Proteomes" id="UP000095544">
    <property type="component" value="Unassembled WGS sequence"/>
</dbReference>
<dbReference type="PANTHER" id="PTHR43280">
    <property type="entry name" value="ARAC-FAMILY TRANSCRIPTIONAL REGULATOR"/>
    <property type="match status" value="1"/>
</dbReference>
<dbReference type="InterPro" id="IPR014710">
    <property type="entry name" value="RmlC-like_jellyroll"/>
</dbReference>
<keyword evidence="1" id="KW-0805">Transcription regulation</keyword>